<dbReference type="Gene3D" id="3.40.50.2300">
    <property type="match status" value="2"/>
</dbReference>
<dbReference type="PANTHER" id="PTHR30146">
    <property type="entry name" value="LACI-RELATED TRANSCRIPTIONAL REPRESSOR"/>
    <property type="match status" value="1"/>
</dbReference>
<evidence type="ECO:0000256" key="2">
    <source>
        <dbReference type="ARBA" id="ARBA00023125"/>
    </source>
</evidence>
<evidence type="ECO:0000259" key="4">
    <source>
        <dbReference type="PROSITE" id="PS01124"/>
    </source>
</evidence>
<keyword evidence="3" id="KW-0804">Transcription</keyword>
<proteinExistence type="predicted"/>
<dbReference type="SMART" id="SM00342">
    <property type="entry name" value="HTH_ARAC"/>
    <property type="match status" value="1"/>
</dbReference>
<evidence type="ECO:0000313" key="5">
    <source>
        <dbReference type="EMBL" id="PXA03175.1"/>
    </source>
</evidence>
<dbReference type="OrthoDB" id="191145at2"/>
<feature type="domain" description="HTH araC/xylS-type" evidence="4">
    <location>
        <begin position="274"/>
        <end position="373"/>
    </location>
</feature>
<dbReference type="InParanoid" id="A0A317ZD54"/>
<dbReference type="SUPFAM" id="SSF53822">
    <property type="entry name" value="Periplasmic binding protein-like I"/>
    <property type="match status" value="1"/>
</dbReference>
<dbReference type="Pfam" id="PF12833">
    <property type="entry name" value="HTH_18"/>
    <property type="match status" value="1"/>
</dbReference>
<dbReference type="Gene3D" id="1.10.10.60">
    <property type="entry name" value="Homeodomain-like"/>
    <property type="match status" value="1"/>
</dbReference>
<evidence type="ECO:0000256" key="1">
    <source>
        <dbReference type="ARBA" id="ARBA00023015"/>
    </source>
</evidence>
<dbReference type="GO" id="GO:0003700">
    <property type="term" value="F:DNA-binding transcription factor activity"/>
    <property type="evidence" value="ECO:0007669"/>
    <property type="project" value="InterPro"/>
</dbReference>
<keyword evidence="1" id="KW-0805">Transcription regulation</keyword>
<dbReference type="RefSeq" id="WP_110131931.1">
    <property type="nucleotide sequence ID" value="NZ_QHJQ01000011.1"/>
</dbReference>
<keyword evidence="6" id="KW-1185">Reference proteome</keyword>
<dbReference type="PROSITE" id="PS00041">
    <property type="entry name" value="HTH_ARAC_FAMILY_1"/>
    <property type="match status" value="2"/>
</dbReference>
<organism evidence="5 6">
    <name type="scientific">Coraliomargarita sinensis</name>
    <dbReference type="NCBI Taxonomy" id="2174842"/>
    <lineage>
        <taxon>Bacteria</taxon>
        <taxon>Pseudomonadati</taxon>
        <taxon>Verrucomicrobiota</taxon>
        <taxon>Opitutia</taxon>
        <taxon>Puniceicoccales</taxon>
        <taxon>Coraliomargaritaceae</taxon>
        <taxon>Coraliomargarita</taxon>
    </lineage>
</organism>
<dbReference type="PROSITE" id="PS01124">
    <property type="entry name" value="HTH_ARAC_FAMILY_2"/>
    <property type="match status" value="1"/>
</dbReference>
<keyword evidence="2" id="KW-0238">DNA-binding</keyword>
<accession>A0A317ZD54</accession>
<dbReference type="InterPro" id="IPR028082">
    <property type="entry name" value="Peripla_BP_I"/>
</dbReference>
<dbReference type="EMBL" id="QHJQ01000011">
    <property type="protein sequence ID" value="PXA03175.1"/>
    <property type="molecule type" value="Genomic_DNA"/>
</dbReference>
<protein>
    <recommendedName>
        <fullName evidence="4">HTH araC/xylS-type domain-containing protein</fullName>
    </recommendedName>
</protein>
<dbReference type="InterPro" id="IPR018062">
    <property type="entry name" value="HTH_AraC-typ_CS"/>
</dbReference>
<dbReference type="SUPFAM" id="SSF46689">
    <property type="entry name" value="Homeodomain-like"/>
    <property type="match status" value="1"/>
</dbReference>
<dbReference type="Pfam" id="PF13377">
    <property type="entry name" value="Peripla_BP_3"/>
    <property type="match status" value="1"/>
</dbReference>
<evidence type="ECO:0000256" key="3">
    <source>
        <dbReference type="ARBA" id="ARBA00023163"/>
    </source>
</evidence>
<name>A0A317ZD54_9BACT</name>
<dbReference type="PANTHER" id="PTHR30146:SF109">
    <property type="entry name" value="HTH-TYPE TRANSCRIPTIONAL REGULATOR GALS"/>
    <property type="match status" value="1"/>
</dbReference>
<dbReference type="InterPro" id="IPR046335">
    <property type="entry name" value="LacI/GalR-like_sensor"/>
</dbReference>
<dbReference type="GO" id="GO:0000976">
    <property type="term" value="F:transcription cis-regulatory region binding"/>
    <property type="evidence" value="ECO:0007669"/>
    <property type="project" value="TreeGrafter"/>
</dbReference>
<dbReference type="InterPro" id="IPR009057">
    <property type="entry name" value="Homeodomain-like_sf"/>
</dbReference>
<evidence type="ECO:0000313" key="6">
    <source>
        <dbReference type="Proteomes" id="UP000247099"/>
    </source>
</evidence>
<comment type="caution">
    <text evidence="5">The sequence shown here is derived from an EMBL/GenBank/DDBJ whole genome shotgun (WGS) entry which is preliminary data.</text>
</comment>
<sequence>MKNSPDLVAIAYDLNFRHAAEIFSGVSDFVQKQGLSWRLLPLNFDFETKLMEIAASGRLSGAIGTFVSDSWIEGLSAHQVVAVNLFNFSRITKVPSICLDDQSIGQTAARHLLEQGARSLTFISQDEAYFNRIRQTAFVESCPPQRYHKISPTTLRRVQVERLHDLDAPVGVLCSNDRIAREVCQEARLFEMEVGKDLLVVGVGNEPAESTFAGTGLSSFEIPAREIGYRAAQQMEKLLQKEDPLSSRTGVELITAKLIPRESTLPSPQARLAERATALIEESMGQAGFDVASLCHTLGISRRALELTIRRQLNKSPYQMISERRLAAAMTLLTQTNHTITKVGEACGYPEPHHFSAWFKQRAGLSPKKFRQARS</sequence>
<gene>
    <name evidence="5" type="ORF">DDZ13_13200</name>
</gene>
<dbReference type="Proteomes" id="UP000247099">
    <property type="component" value="Unassembled WGS sequence"/>
</dbReference>
<reference evidence="5 6" key="1">
    <citation type="submission" date="2018-05" db="EMBL/GenBank/DDBJ databases">
        <title>Coraliomargarita sinensis sp. nov., isolated from a marine solar saltern.</title>
        <authorList>
            <person name="Zhou L.Y."/>
        </authorList>
    </citation>
    <scope>NUCLEOTIDE SEQUENCE [LARGE SCALE GENOMIC DNA]</scope>
    <source>
        <strain evidence="5 6">WN38</strain>
    </source>
</reference>
<dbReference type="InterPro" id="IPR018060">
    <property type="entry name" value="HTH_AraC"/>
</dbReference>
<dbReference type="AlphaFoldDB" id="A0A317ZD54"/>